<keyword evidence="4 9" id="KW-0812">Transmembrane</keyword>
<comment type="function">
    <text evidence="9 10">This protein specifically catalyzes the removal of signal peptides from prolipoproteins.</text>
</comment>
<evidence type="ECO:0000256" key="7">
    <source>
        <dbReference type="ARBA" id="ARBA00022989"/>
    </source>
</evidence>
<evidence type="ECO:0000256" key="9">
    <source>
        <dbReference type="HAMAP-Rule" id="MF_00161"/>
    </source>
</evidence>
<dbReference type="EC" id="3.4.23.36" evidence="9"/>
<feature type="transmembrane region" description="Helical" evidence="9">
    <location>
        <begin position="67"/>
        <end position="87"/>
    </location>
</feature>
<evidence type="ECO:0000256" key="8">
    <source>
        <dbReference type="ARBA" id="ARBA00023136"/>
    </source>
</evidence>
<proteinExistence type="inferred from homology"/>
<feature type="active site" evidence="9">
    <location>
        <position position="123"/>
    </location>
</feature>
<dbReference type="HOGENOM" id="CLU_083252_3_1_10"/>
<name>F4KYI7_HALH1</name>
<evidence type="ECO:0000256" key="1">
    <source>
        <dbReference type="ARBA" id="ARBA00006139"/>
    </source>
</evidence>
<accession>F4KYI7</accession>
<dbReference type="PROSITE" id="PS00855">
    <property type="entry name" value="SPASE_II"/>
    <property type="match status" value="1"/>
</dbReference>
<dbReference type="InterPro" id="IPR001872">
    <property type="entry name" value="Peptidase_A8"/>
</dbReference>
<evidence type="ECO:0000313" key="13">
    <source>
        <dbReference type="EMBL" id="AEE50393.1"/>
    </source>
</evidence>
<evidence type="ECO:0000256" key="12">
    <source>
        <dbReference type="SAM" id="MobiDB-lite"/>
    </source>
</evidence>
<keyword evidence="8 9" id="KW-0472">Membrane</keyword>
<dbReference type="RefSeq" id="WP_013764942.1">
    <property type="nucleotide sequence ID" value="NC_015510.1"/>
</dbReference>
<keyword evidence="3 9" id="KW-0645">Protease</keyword>
<reference key="2">
    <citation type="submission" date="2011-04" db="EMBL/GenBank/DDBJ databases">
        <title>Complete sequence of chromosome of Haliscomenobacter hydrossis DSM 1100.</title>
        <authorList>
            <consortium name="US DOE Joint Genome Institute (JGI-PGF)"/>
            <person name="Lucas S."/>
            <person name="Han J."/>
            <person name="Lapidus A."/>
            <person name="Bruce D."/>
            <person name="Goodwin L."/>
            <person name="Pitluck S."/>
            <person name="Peters L."/>
            <person name="Kyrpides N."/>
            <person name="Mavromatis K."/>
            <person name="Ivanova N."/>
            <person name="Ovchinnikova G."/>
            <person name="Pagani I."/>
            <person name="Daligault H."/>
            <person name="Detter J.C."/>
            <person name="Han C."/>
            <person name="Land M."/>
            <person name="Hauser L."/>
            <person name="Markowitz V."/>
            <person name="Cheng J.-F."/>
            <person name="Hugenholtz P."/>
            <person name="Woyke T."/>
            <person name="Wu D."/>
            <person name="Verbarg S."/>
            <person name="Frueling A."/>
            <person name="Brambilla E."/>
            <person name="Klenk H.-P."/>
            <person name="Eisen J.A."/>
        </authorList>
    </citation>
    <scope>NUCLEOTIDE SEQUENCE</scope>
    <source>
        <strain>DSM 1100</strain>
    </source>
</reference>
<sequence length="205" mass="22986">MIWQKRLIVLLVPGLLATALDRFSKIWAVNTLKEQPMQSYLNDVFRLVYAENTGAFLSLGSGMNDTLRYWVLAVVPVLVLLYIFYHVLTAHNLHVVQQAAFGFILGGGLSNIYDRIMEGKVVDFMNMGIGTLRTGIFNVADMSIMLGLFLMIPFLFQKQHPEPSSAQEPSAAVETPAFEETDNETQEIEEPTTNDTDDTELDPKP</sequence>
<reference evidence="13 14" key="1">
    <citation type="journal article" date="2011" name="Stand. Genomic Sci.">
        <title>Complete genome sequence of Haliscomenobacter hydrossis type strain (O).</title>
        <authorList>
            <consortium name="US DOE Joint Genome Institute (JGI-PGF)"/>
            <person name="Daligault H."/>
            <person name="Lapidus A."/>
            <person name="Zeytun A."/>
            <person name="Nolan M."/>
            <person name="Lucas S."/>
            <person name="Del Rio T.G."/>
            <person name="Tice H."/>
            <person name="Cheng J.F."/>
            <person name="Tapia R."/>
            <person name="Han C."/>
            <person name="Goodwin L."/>
            <person name="Pitluck S."/>
            <person name="Liolios K."/>
            <person name="Pagani I."/>
            <person name="Ivanova N."/>
            <person name="Huntemann M."/>
            <person name="Mavromatis K."/>
            <person name="Mikhailova N."/>
            <person name="Pati A."/>
            <person name="Chen A."/>
            <person name="Palaniappan K."/>
            <person name="Land M."/>
            <person name="Hauser L."/>
            <person name="Brambilla E.M."/>
            <person name="Rohde M."/>
            <person name="Verbarg S."/>
            <person name="Goker M."/>
            <person name="Bristow J."/>
            <person name="Eisen J.A."/>
            <person name="Markowitz V."/>
            <person name="Hugenholtz P."/>
            <person name="Kyrpides N.C."/>
            <person name="Klenk H.P."/>
            <person name="Woyke T."/>
        </authorList>
    </citation>
    <scope>NUCLEOTIDE SEQUENCE [LARGE SCALE GENOMIC DNA]</scope>
    <source>
        <strain evidence="14">ATCC 27775 / DSM 1100 / LMG 10767 / O</strain>
    </source>
</reference>
<feature type="compositionally biased region" description="Acidic residues" evidence="12">
    <location>
        <begin position="177"/>
        <end position="205"/>
    </location>
</feature>
<comment type="catalytic activity">
    <reaction evidence="9 10">
        <text>Release of signal peptides from bacterial membrane prolipoproteins. Hydrolyzes -Xaa-Yaa-Zaa-|-(S,diacylglyceryl)Cys-, in which Xaa is hydrophobic (preferably Leu), and Yaa (Ala or Ser) and Zaa (Gly or Ala) have small, neutral side chains.</text>
        <dbReference type="EC" id="3.4.23.36"/>
    </reaction>
</comment>
<dbReference type="PANTHER" id="PTHR33695">
    <property type="entry name" value="LIPOPROTEIN SIGNAL PEPTIDASE"/>
    <property type="match status" value="1"/>
</dbReference>
<dbReference type="GO" id="GO:0004190">
    <property type="term" value="F:aspartic-type endopeptidase activity"/>
    <property type="evidence" value="ECO:0007669"/>
    <property type="project" value="UniProtKB-UniRule"/>
</dbReference>
<evidence type="ECO:0000256" key="3">
    <source>
        <dbReference type="ARBA" id="ARBA00022670"/>
    </source>
</evidence>
<keyword evidence="2 9" id="KW-1003">Cell membrane</keyword>
<feature type="region of interest" description="Disordered" evidence="12">
    <location>
        <begin position="161"/>
        <end position="205"/>
    </location>
</feature>
<comment type="caution">
    <text evidence="9">Lacks conserved residue(s) required for the propagation of feature annotation.</text>
</comment>
<dbReference type="Pfam" id="PF01252">
    <property type="entry name" value="Peptidase_A8"/>
    <property type="match status" value="1"/>
</dbReference>
<dbReference type="PANTHER" id="PTHR33695:SF1">
    <property type="entry name" value="LIPOPROTEIN SIGNAL PEPTIDASE"/>
    <property type="match status" value="1"/>
</dbReference>
<dbReference type="PRINTS" id="PR00781">
    <property type="entry name" value="LIPOSIGPTASE"/>
</dbReference>
<gene>
    <name evidence="9" type="primary">lspA</name>
    <name evidence="13" type="ordered locus">Halhy_2520</name>
</gene>
<dbReference type="STRING" id="760192.Halhy_2520"/>
<feature type="transmembrane region" description="Helical" evidence="9">
    <location>
        <begin position="99"/>
        <end position="116"/>
    </location>
</feature>
<dbReference type="AlphaFoldDB" id="F4KYI7"/>
<dbReference type="KEGG" id="hhy:Halhy_2520"/>
<evidence type="ECO:0000256" key="4">
    <source>
        <dbReference type="ARBA" id="ARBA00022692"/>
    </source>
</evidence>
<keyword evidence="14" id="KW-1185">Reference proteome</keyword>
<organism evidence="13 14">
    <name type="scientific">Haliscomenobacter hydrossis (strain ATCC 27775 / DSM 1100 / LMG 10767 / O)</name>
    <dbReference type="NCBI Taxonomy" id="760192"/>
    <lineage>
        <taxon>Bacteria</taxon>
        <taxon>Pseudomonadati</taxon>
        <taxon>Bacteroidota</taxon>
        <taxon>Saprospiria</taxon>
        <taxon>Saprospirales</taxon>
        <taxon>Haliscomenobacteraceae</taxon>
        <taxon>Haliscomenobacter</taxon>
    </lineage>
</organism>
<evidence type="ECO:0000256" key="10">
    <source>
        <dbReference type="RuleBase" id="RU000594"/>
    </source>
</evidence>
<dbReference type="EMBL" id="CP002691">
    <property type="protein sequence ID" value="AEE50393.1"/>
    <property type="molecule type" value="Genomic_DNA"/>
</dbReference>
<comment type="subcellular location">
    <subcellularLocation>
        <location evidence="9">Cell inner membrane</location>
        <topology evidence="9">Multi-pass membrane protein</topology>
    </subcellularLocation>
</comment>
<dbReference type="NCBIfam" id="TIGR00077">
    <property type="entry name" value="lspA"/>
    <property type="match status" value="1"/>
</dbReference>
<feature type="active site" evidence="9">
    <location>
        <position position="141"/>
    </location>
</feature>
<dbReference type="Proteomes" id="UP000008461">
    <property type="component" value="Chromosome"/>
</dbReference>
<dbReference type="GO" id="GO:0005886">
    <property type="term" value="C:plasma membrane"/>
    <property type="evidence" value="ECO:0007669"/>
    <property type="project" value="UniProtKB-SubCell"/>
</dbReference>
<dbReference type="GO" id="GO:0006508">
    <property type="term" value="P:proteolysis"/>
    <property type="evidence" value="ECO:0007669"/>
    <property type="project" value="UniProtKB-KW"/>
</dbReference>
<protein>
    <recommendedName>
        <fullName evidence="9">Lipoprotein signal peptidase</fullName>
        <ecNumber evidence="9">3.4.23.36</ecNumber>
    </recommendedName>
    <alternativeName>
        <fullName evidence="9">Prolipoprotein signal peptidase</fullName>
    </alternativeName>
    <alternativeName>
        <fullName evidence="9">Signal peptidase II</fullName>
        <shortName evidence="9">SPase II</shortName>
    </alternativeName>
</protein>
<comment type="pathway">
    <text evidence="9">Protein modification; lipoprotein biosynthesis (signal peptide cleavage).</text>
</comment>
<evidence type="ECO:0000256" key="5">
    <source>
        <dbReference type="ARBA" id="ARBA00022750"/>
    </source>
</evidence>
<dbReference type="eggNOG" id="COG0597">
    <property type="taxonomic scope" value="Bacteria"/>
</dbReference>
<evidence type="ECO:0000313" key="14">
    <source>
        <dbReference type="Proteomes" id="UP000008461"/>
    </source>
</evidence>
<keyword evidence="9" id="KW-0997">Cell inner membrane</keyword>
<keyword evidence="6 9" id="KW-0378">Hydrolase</keyword>
<dbReference type="OrthoDB" id="9810259at2"/>
<dbReference type="UniPathway" id="UPA00665"/>
<dbReference type="HAMAP" id="MF_00161">
    <property type="entry name" value="LspA"/>
    <property type="match status" value="1"/>
</dbReference>
<keyword evidence="13" id="KW-0449">Lipoprotein</keyword>
<keyword evidence="7 9" id="KW-1133">Transmembrane helix</keyword>
<feature type="transmembrane region" description="Helical" evidence="9">
    <location>
        <begin position="136"/>
        <end position="156"/>
    </location>
</feature>
<comment type="similarity">
    <text evidence="1 9 11">Belongs to the peptidase A8 family.</text>
</comment>
<keyword evidence="5 9" id="KW-0064">Aspartyl protease</keyword>
<evidence type="ECO:0000256" key="2">
    <source>
        <dbReference type="ARBA" id="ARBA00022475"/>
    </source>
</evidence>
<evidence type="ECO:0000256" key="11">
    <source>
        <dbReference type="RuleBase" id="RU004181"/>
    </source>
</evidence>
<evidence type="ECO:0000256" key="6">
    <source>
        <dbReference type="ARBA" id="ARBA00022801"/>
    </source>
</evidence>